<feature type="transmembrane region" description="Helical" evidence="1">
    <location>
        <begin position="49"/>
        <end position="68"/>
    </location>
</feature>
<reference evidence="3" key="1">
    <citation type="journal article" date="2014" name="Genome Announc.">
        <title>Full-genome sequence of the plant growth-promoting bacterium Pseudomonas protegens CHA0.</title>
        <authorList>
            <person name="Jousset A."/>
            <person name="Schuldes J."/>
            <person name="Keel C."/>
            <person name="Maurhofer M."/>
            <person name="Daniel R."/>
            <person name="Scheu S."/>
            <person name="Thuermer A."/>
        </authorList>
    </citation>
    <scope>NUCLEOTIDE SEQUENCE [LARGE SCALE GENOMIC DNA]</scope>
    <source>
        <strain evidence="3">DSM 19095 / LMG 27888 / CFBP 6595 / CHA0</strain>
    </source>
</reference>
<dbReference type="Proteomes" id="UP000013940">
    <property type="component" value="Chromosome"/>
</dbReference>
<sequence length="344" mass="38897">MLFFLRDQALLRLLNDCRVRVVRAQSNTDLLEVLDRLEIFPGGLEFDHVQAITLLVLAFASLAVALLMDGMGGMFWVFLALCFFSYYVSKGTSGSLTDLAASIVRKCVMFHHGLSESDSSADWRLKRLNNEFSDYQRGNERRHIQDSLLGVYQGPRQSLAFEYHHLQYVNSRQEPGAGGSYRTVYDTYNRYSLVLDFPWVTEITVRSSPLEVSLAGQPFKTGREDFDQVFVLRGNDQACCEHFARPATLDLLMELSRHLYRVNLEFSSQGRLCLSFDNADIIAHADPGSLSDLAVFRERIKAGIELPKLYSLLELVHRLAQLHDSHALAAVPDVPEAGNLIKEM</sequence>
<dbReference type="RefSeq" id="WP_015634812.1">
    <property type="nucleotide sequence ID" value="NC_021237.1"/>
</dbReference>
<dbReference type="AlphaFoldDB" id="A0A2C9EJE6"/>
<dbReference type="KEGG" id="pprc:PFLCHA0_c19990"/>
<evidence type="ECO:0008006" key="4">
    <source>
        <dbReference type="Google" id="ProtNLM"/>
    </source>
</evidence>
<evidence type="ECO:0000313" key="2">
    <source>
        <dbReference type="EMBL" id="AGL83780.1"/>
    </source>
</evidence>
<dbReference type="eggNOG" id="ENOG5032D1X">
    <property type="taxonomic scope" value="Bacteria"/>
</dbReference>
<evidence type="ECO:0000313" key="3">
    <source>
        <dbReference type="Proteomes" id="UP000013940"/>
    </source>
</evidence>
<proteinExistence type="predicted"/>
<evidence type="ECO:0000256" key="1">
    <source>
        <dbReference type="SAM" id="Phobius"/>
    </source>
</evidence>
<gene>
    <name evidence="2" type="ORF">PFLCHA0_c19990</name>
</gene>
<dbReference type="GeneID" id="57474989"/>
<keyword evidence="1" id="KW-1133">Transmembrane helix</keyword>
<name>A0A2C9EJE6_PSEPH</name>
<protein>
    <recommendedName>
        <fullName evidence="4">DUF3137 domain-containing protein</fullName>
    </recommendedName>
</protein>
<dbReference type="HOGENOM" id="CLU_821015_0_0_6"/>
<keyword evidence="1" id="KW-0812">Transmembrane</keyword>
<dbReference type="EMBL" id="CP003190">
    <property type="protein sequence ID" value="AGL83780.1"/>
    <property type="molecule type" value="Genomic_DNA"/>
</dbReference>
<keyword evidence="1" id="KW-0472">Membrane</keyword>
<organism evidence="2 3">
    <name type="scientific">Pseudomonas protegens (strain DSM 19095 / LMG 27888 / CFBP 6595 / CHA0)</name>
    <dbReference type="NCBI Taxonomy" id="1124983"/>
    <lineage>
        <taxon>Bacteria</taxon>
        <taxon>Pseudomonadati</taxon>
        <taxon>Pseudomonadota</taxon>
        <taxon>Gammaproteobacteria</taxon>
        <taxon>Pseudomonadales</taxon>
        <taxon>Pseudomonadaceae</taxon>
        <taxon>Pseudomonas</taxon>
    </lineage>
</organism>
<accession>A0A2C9EJE6</accession>
<feature type="transmembrane region" description="Helical" evidence="1">
    <location>
        <begin position="73"/>
        <end position="89"/>
    </location>
</feature>